<dbReference type="InterPro" id="IPR011249">
    <property type="entry name" value="Metalloenz_LuxS/M16"/>
</dbReference>
<feature type="domain" description="Peptidase M16 C-terminal" evidence="2">
    <location>
        <begin position="632"/>
        <end position="808"/>
    </location>
</feature>
<protein>
    <submittedName>
        <fullName evidence="3">M16 family metallopeptidase</fullName>
    </submittedName>
</protein>
<gene>
    <name evidence="3" type="ORF">ACFOHL_17215</name>
</gene>
<proteinExistence type="predicted"/>
<dbReference type="PANTHER" id="PTHR11851">
    <property type="entry name" value="METALLOPROTEASE"/>
    <property type="match status" value="1"/>
</dbReference>
<dbReference type="Proteomes" id="UP001595478">
    <property type="component" value="Unassembled WGS sequence"/>
</dbReference>
<dbReference type="InterPro" id="IPR007863">
    <property type="entry name" value="Peptidase_M16_C"/>
</dbReference>
<dbReference type="SUPFAM" id="SSF63411">
    <property type="entry name" value="LuxS/MPP-like metallohydrolase"/>
    <property type="match status" value="4"/>
</dbReference>
<feature type="domain" description="Peptidase M16 N-terminal" evidence="1">
    <location>
        <begin position="33"/>
        <end position="168"/>
    </location>
</feature>
<evidence type="ECO:0000259" key="1">
    <source>
        <dbReference type="Pfam" id="PF00675"/>
    </source>
</evidence>
<dbReference type="RefSeq" id="WP_376921481.1">
    <property type="nucleotide sequence ID" value="NZ_JBHRSW010000049.1"/>
</dbReference>
<keyword evidence="4" id="KW-1185">Reference proteome</keyword>
<dbReference type="Pfam" id="PF00675">
    <property type="entry name" value="Peptidase_M16"/>
    <property type="match status" value="2"/>
</dbReference>
<dbReference type="EMBL" id="JBHRSW010000049">
    <property type="protein sequence ID" value="MFC3123361.1"/>
    <property type="molecule type" value="Genomic_DNA"/>
</dbReference>
<evidence type="ECO:0000313" key="3">
    <source>
        <dbReference type="EMBL" id="MFC3123361.1"/>
    </source>
</evidence>
<accession>A0ABV7FVB1</accession>
<dbReference type="PANTHER" id="PTHR11851:SF224">
    <property type="entry name" value="PROCESSING PROTEASE"/>
    <property type="match status" value="1"/>
</dbReference>
<feature type="domain" description="Peptidase M16 N-terminal" evidence="1">
    <location>
        <begin position="476"/>
        <end position="600"/>
    </location>
</feature>
<reference evidence="4" key="1">
    <citation type="journal article" date="2019" name="Int. J. Syst. Evol. Microbiol.">
        <title>The Global Catalogue of Microorganisms (GCM) 10K type strain sequencing project: providing services to taxonomists for standard genome sequencing and annotation.</title>
        <authorList>
            <consortium name="The Broad Institute Genomics Platform"/>
            <consortium name="The Broad Institute Genome Sequencing Center for Infectious Disease"/>
            <person name="Wu L."/>
            <person name="Ma J."/>
        </authorList>
    </citation>
    <scope>NUCLEOTIDE SEQUENCE [LARGE SCALE GENOMIC DNA]</scope>
    <source>
        <strain evidence="4">KCTC 52473</strain>
    </source>
</reference>
<feature type="domain" description="Peptidase M16 C-terminal" evidence="2">
    <location>
        <begin position="190"/>
        <end position="362"/>
    </location>
</feature>
<dbReference type="Pfam" id="PF05193">
    <property type="entry name" value="Peptidase_M16_C"/>
    <property type="match status" value="2"/>
</dbReference>
<sequence>MTALIFSIVCMSVGATELNIDYEKFKLDNGLTVVVHEDRKAPVVAVAVWYKVGSKDEPQGKTGFAHLFEHLMFNGSENYDDEWFGPLQEAGATGMNGTTSFDRTNYFQTVPTPALDRVLWMESDRMGHLLGAITQEKLDEQRGVVQNEKRQGEDQPYGGVFERVFTNLFPTGHPYSHLPIGSMADLDAASLEDVEEWFKKYYGAANAILVLSGDINAEEAKPLVEKYFADIAPGPALTKWNEWVPKRKENSRETMQDKVPQTRIYRIWVSPQDTDPTSTDLFVAASVLGDGKNSRMYKELVYNQQIATSASVFNYELQMASVFGVIVDVKDGVEPAFVEAEMDKIIAKFLKKGPTKDEVELVATKTRASIIRGLEEVGGFGGKADTLARGEMLAGDPAYFQTELKQLDNAKTKSVLSAARTWLGDGWHQITVVPLPKYAASEEGVDRSTGLPNINSETVLSFPKTEQATLSNGLKVVVANRSTIPVVELSVQFDAGYAADATGKLGLANFTSRMLDEGAGKYDALELSAELEKLGTNLYTGSNLDTTSVSMSMLKENLGASLDILGDVLIRPSFKQEEIERQRDLILTGIAQQKVQPVSIALTVLPPLIYGEGHAYGLPFTGTGTEEAVKTVTREDLVTFKEQWMRPDNATIFVVGDTDMTTIKPLLEKSLGKWKAKGNKQIKTITEVSLPEKGQTIIIDRPGSQQSLILAAHLAPPTGVENNIAIDAMNETLGGAFTARVNMNLREDKGWAYGAYTFLQDARGQRPFMVYAPVQTDKTGASLNELLKELNAYTSDKPPTEIELNRARLDRVRSLPGQYETSGAVLRSLLSSNRFGREYDYPTSLVEKYNALTLEDLENAAAQLLYPDKLTWVIIGDAEKIKQEVEAAVGKVTVKSMDDL</sequence>
<dbReference type="Gene3D" id="3.30.830.10">
    <property type="entry name" value="Metalloenzyme, LuxS/M16 peptidase-like"/>
    <property type="match status" value="4"/>
</dbReference>
<dbReference type="InterPro" id="IPR011765">
    <property type="entry name" value="Pept_M16_N"/>
</dbReference>
<name>A0ABV7FVB1_9ALTE</name>
<evidence type="ECO:0000313" key="4">
    <source>
        <dbReference type="Proteomes" id="UP001595478"/>
    </source>
</evidence>
<organism evidence="3 4">
    <name type="scientific">Agaribacter flavus</name>
    <dbReference type="NCBI Taxonomy" id="1902781"/>
    <lineage>
        <taxon>Bacteria</taxon>
        <taxon>Pseudomonadati</taxon>
        <taxon>Pseudomonadota</taxon>
        <taxon>Gammaproteobacteria</taxon>
        <taxon>Alteromonadales</taxon>
        <taxon>Alteromonadaceae</taxon>
        <taxon>Agaribacter</taxon>
    </lineage>
</organism>
<comment type="caution">
    <text evidence="3">The sequence shown here is derived from an EMBL/GenBank/DDBJ whole genome shotgun (WGS) entry which is preliminary data.</text>
</comment>
<dbReference type="InterPro" id="IPR050361">
    <property type="entry name" value="MPP/UQCRC_Complex"/>
</dbReference>
<evidence type="ECO:0000259" key="2">
    <source>
        <dbReference type="Pfam" id="PF05193"/>
    </source>
</evidence>